<dbReference type="OrthoDB" id="1077582at2759"/>
<feature type="transmembrane region" description="Helical" evidence="9">
    <location>
        <begin position="246"/>
        <end position="267"/>
    </location>
</feature>
<comment type="caution">
    <text evidence="11">The sequence shown here is derived from an EMBL/GenBank/DDBJ whole genome shotgun (WGS) entry which is preliminary data.</text>
</comment>
<dbReference type="InterPro" id="IPR032805">
    <property type="entry name" value="Wax_synthase_dom"/>
</dbReference>
<evidence type="ECO:0000256" key="3">
    <source>
        <dbReference type="ARBA" id="ARBA00022679"/>
    </source>
</evidence>
<feature type="transmembrane region" description="Helical" evidence="9">
    <location>
        <begin position="164"/>
        <end position="195"/>
    </location>
</feature>
<dbReference type="PANTHER" id="PTHR31595:SF70">
    <property type="entry name" value="LONG-CHAIN-ALCOHOL O-FATTY-ACYLTRANSFERASE 3-RELATED"/>
    <property type="match status" value="1"/>
</dbReference>
<dbReference type="GO" id="GO:0008374">
    <property type="term" value="F:O-acyltransferase activity"/>
    <property type="evidence" value="ECO:0007669"/>
    <property type="project" value="InterPro"/>
</dbReference>
<dbReference type="GO" id="GO:0006629">
    <property type="term" value="P:lipid metabolic process"/>
    <property type="evidence" value="ECO:0007669"/>
    <property type="project" value="UniProtKB-KW"/>
</dbReference>
<feature type="domain" description="Wax synthase" evidence="10">
    <location>
        <begin position="198"/>
        <end position="284"/>
    </location>
</feature>
<feature type="transmembrane region" description="Helical" evidence="9">
    <location>
        <begin position="138"/>
        <end position="157"/>
    </location>
</feature>
<feature type="transmembrane region" description="Helical" evidence="9">
    <location>
        <begin position="32"/>
        <end position="51"/>
    </location>
</feature>
<keyword evidence="8" id="KW-0012">Acyltransferase</keyword>
<feature type="transmembrane region" description="Helical" evidence="9">
    <location>
        <begin position="308"/>
        <end position="327"/>
    </location>
</feature>
<dbReference type="EMBL" id="JAKUCV010002868">
    <property type="protein sequence ID" value="KAJ4841185.1"/>
    <property type="molecule type" value="Genomic_DNA"/>
</dbReference>
<dbReference type="PIRSF" id="PIRSF037006">
    <property type="entry name" value="Wax_synthase"/>
    <property type="match status" value="1"/>
</dbReference>
<dbReference type="Pfam" id="PF13813">
    <property type="entry name" value="MBOAT_2"/>
    <property type="match status" value="1"/>
</dbReference>
<evidence type="ECO:0000256" key="5">
    <source>
        <dbReference type="ARBA" id="ARBA00022989"/>
    </source>
</evidence>
<feature type="transmembrane region" description="Helical" evidence="9">
    <location>
        <begin position="7"/>
        <end position="26"/>
    </location>
</feature>
<dbReference type="InterPro" id="IPR017088">
    <property type="entry name" value="Wax_synthase_Magnoliopsida"/>
</dbReference>
<evidence type="ECO:0000256" key="2">
    <source>
        <dbReference type="ARBA" id="ARBA00007282"/>
    </source>
</evidence>
<evidence type="ECO:0000256" key="4">
    <source>
        <dbReference type="ARBA" id="ARBA00022692"/>
    </source>
</evidence>
<accession>A0A9Q0JHU7</accession>
<name>A0A9Q0JHU7_9ROSI</name>
<evidence type="ECO:0000313" key="12">
    <source>
        <dbReference type="Proteomes" id="UP001141552"/>
    </source>
</evidence>
<dbReference type="AlphaFoldDB" id="A0A9Q0JHU7"/>
<keyword evidence="3" id="KW-0808">Transferase</keyword>
<evidence type="ECO:0000259" key="10">
    <source>
        <dbReference type="Pfam" id="PF13813"/>
    </source>
</evidence>
<organism evidence="11 12">
    <name type="scientific">Turnera subulata</name>
    <dbReference type="NCBI Taxonomy" id="218843"/>
    <lineage>
        <taxon>Eukaryota</taxon>
        <taxon>Viridiplantae</taxon>
        <taxon>Streptophyta</taxon>
        <taxon>Embryophyta</taxon>
        <taxon>Tracheophyta</taxon>
        <taxon>Spermatophyta</taxon>
        <taxon>Magnoliopsida</taxon>
        <taxon>eudicotyledons</taxon>
        <taxon>Gunneridae</taxon>
        <taxon>Pentapetalae</taxon>
        <taxon>rosids</taxon>
        <taxon>fabids</taxon>
        <taxon>Malpighiales</taxon>
        <taxon>Passifloraceae</taxon>
        <taxon>Turnera</taxon>
    </lineage>
</organism>
<reference evidence="11" key="1">
    <citation type="submission" date="2022-02" db="EMBL/GenBank/DDBJ databases">
        <authorList>
            <person name="Henning P.M."/>
            <person name="McCubbin A.G."/>
            <person name="Shore J.S."/>
        </authorList>
    </citation>
    <scope>NUCLEOTIDE SEQUENCE</scope>
    <source>
        <strain evidence="11">F60SS</strain>
        <tissue evidence="11">Leaves</tissue>
    </source>
</reference>
<evidence type="ECO:0000256" key="6">
    <source>
        <dbReference type="ARBA" id="ARBA00023098"/>
    </source>
</evidence>
<reference evidence="11" key="2">
    <citation type="journal article" date="2023" name="Plants (Basel)">
        <title>Annotation of the Turnera subulata (Passifloraceae) Draft Genome Reveals the S-Locus Evolved after the Divergence of Turneroideae from Passifloroideae in a Stepwise Manner.</title>
        <authorList>
            <person name="Henning P.M."/>
            <person name="Roalson E.H."/>
            <person name="Mir W."/>
            <person name="McCubbin A.G."/>
            <person name="Shore J.S."/>
        </authorList>
    </citation>
    <scope>NUCLEOTIDE SEQUENCE</scope>
    <source>
        <strain evidence="11">F60SS</strain>
    </source>
</reference>
<keyword evidence="7 9" id="KW-0472">Membrane</keyword>
<feature type="transmembrane region" description="Helical" evidence="9">
    <location>
        <begin position="279"/>
        <end position="296"/>
    </location>
</feature>
<sequence>MDGELKNFIKVWTLAITCLCYCYYIASRIPKGMLRLLSLLPVLFLFLTLPFDLTSVHLGGVTAFFLIWLGTFKLLLFSFDQGPLSPPPPNLFLFISIACLPIKLTSQDANNPSHQKINNTKPHPAVKPSSNILMPRSLLLMSIKVMLLAMILYSYNYRQHMHPYLLLSLLCLHMYIELEFVLAICATPASILLGFDLEPQFNEPYLSTSLQDFWGRRWNLMVTSILRPTVYIPVRQSCAPFIGSTLASLPAIIITFVVSGLMHELLYYHLTRATPTWEVTWFFVLHGFCTAVELAVKKAVADRWLLPPVVSGPLTAGFVVVTAFWLFCPQIIRNGVHEKIIGEIFSVLRIYVKR</sequence>
<keyword evidence="4 9" id="KW-0812">Transmembrane</keyword>
<evidence type="ECO:0000313" key="11">
    <source>
        <dbReference type="EMBL" id="KAJ4841185.1"/>
    </source>
</evidence>
<dbReference type="InterPro" id="IPR044851">
    <property type="entry name" value="Wax_synthase"/>
</dbReference>
<dbReference type="PANTHER" id="PTHR31595">
    <property type="entry name" value="LONG-CHAIN-ALCOHOL O-FATTY-ACYLTRANSFERASE 3-RELATED"/>
    <property type="match status" value="1"/>
</dbReference>
<dbReference type="Proteomes" id="UP001141552">
    <property type="component" value="Unassembled WGS sequence"/>
</dbReference>
<gene>
    <name evidence="11" type="ORF">Tsubulata_015546</name>
</gene>
<comment type="subcellular location">
    <subcellularLocation>
        <location evidence="1">Membrane</location>
        <topology evidence="1">Multi-pass membrane protein</topology>
    </subcellularLocation>
</comment>
<dbReference type="GO" id="GO:0016020">
    <property type="term" value="C:membrane"/>
    <property type="evidence" value="ECO:0007669"/>
    <property type="project" value="UniProtKB-SubCell"/>
</dbReference>
<keyword evidence="6" id="KW-0443">Lipid metabolism</keyword>
<protein>
    <recommendedName>
        <fullName evidence="10">Wax synthase domain-containing protein</fullName>
    </recommendedName>
</protein>
<keyword evidence="12" id="KW-1185">Reference proteome</keyword>
<evidence type="ECO:0000256" key="7">
    <source>
        <dbReference type="ARBA" id="ARBA00023136"/>
    </source>
</evidence>
<feature type="transmembrane region" description="Helical" evidence="9">
    <location>
        <begin position="58"/>
        <end position="79"/>
    </location>
</feature>
<proteinExistence type="inferred from homology"/>
<evidence type="ECO:0000256" key="8">
    <source>
        <dbReference type="ARBA" id="ARBA00023315"/>
    </source>
</evidence>
<keyword evidence="5 9" id="KW-1133">Transmembrane helix</keyword>
<evidence type="ECO:0000256" key="9">
    <source>
        <dbReference type="SAM" id="Phobius"/>
    </source>
</evidence>
<evidence type="ECO:0000256" key="1">
    <source>
        <dbReference type="ARBA" id="ARBA00004141"/>
    </source>
</evidence>
<comment type="similarity">
    <text evidence="2">Belongs to the wax synthase family.</text>
</comment>